<accession>A0ABX7VMY8</accession>
<dbReference type="RefSeq" id="WP_099136269.1">
    <property type="nucleotide sequence ID" value="NZ_CAWNNJ010000024.1"/>
</dbReference>
<evidence type="ECO:0000313" key="2">
    <source>
        <dbReference type="Proteomes" id="UP000665047"/>
    </source>
</evidence>
<proteinExistence type="predicted"/>
<sequence>MKIVVNKKIWSGLFSESLFTVSLIGNFNAYISSTEAVALQEYSGENPCQQGWYAGSIIDGRA</sequence>
<keyword evidence="2" id="KW-1185">Reference proteome</keyword>
<name>A0ABX7VMY8_XENBU</name>
<organism evidence="1 2">
    <name type="scientific">Xenorhabdus budapestensis</name>
    <dbReference type="NCBI Taxonomy" id="290110"/>
    <lineage>
        <taxon>Bacteria</taxon>
        <taxon>Pseudomonadati</taxon>
        <taxon>Pseudomonadota</taxon>
        <taxon>Gammaproteobacteria</taxon>
        <taxon>Enterobacterales</taxon>
        <taxon>Morganellaceae</taxon>
        <taxon>Xenorhabdus</taxon>
    </lineage>
</organism>
<reference evidence="1 2" key="1">
    <citation type="submission" date="2021-03" db="EMBL/GenBank/DDBJ databases">
        <title>Complete Genome Sequence Data of Xenorhabdus budapestensis strain C72, a Candidate Biological Control Agent, from China.</title>
        <authorList>
            <person name="LI B."/>
            <person name="WANG S."/>
            <person name="QIU D."/>
        </authorList>
    </citation>
    <scope>NUCLEOTIDE SEQUENCE [LARGE SCALE GENOMIC DNA]</scope>
    <source>
        <strain evidence="1 2">C-7-2</strain>
    </source>
</reference>
<gene>
    <name evidence="1" type="ORF">HGO23_07060</name>
</gene>
<dbReference type="EMBL" id="CP072455">
    <property type="protein sequence ID" value="QTL41082.1"/>
    <property type="molecule type" value="Genomic_DNA"/>
</dbReference>
<evidence type="ECO:0000313" key="1">
    <source>
        <dbReference type="EMBL" id="QTL41082.1"/>
    </source>
</evidence>
<dbReference type="Proteomes" id="UP000665047">
    <property type="component" value="Chromosome"/>
</dbReference>
<protein>
    <submittedName>
        <fullName evidence="1">Uncharacterized protein</fullName>
    </submittedName>
</protein>